<evidence type="ECO:0000313" key="2">
    <source>
        <dbReference type="EMBL" id="AFM04786.1"/>
    </source>
</evidence>
<evidence type="ECO:0000256" key="1">
    <source>
        <dbReference type="SAM" id="SignalP"/>
    </source>
</evidence>
<feature type="chain" id="PRO_5003685863" description="Lipoprotein" evidence="1">
    <location>
        <begin position="21"/>
        <end position="168"/>
    </location>
</feature>
<keyword evidence="1" id="KW-0732">Signal</keyword>
<dbReference type="KEGG" id="fli:Fleli_2419"/>
<organism evidence="2 3">
    <name type="scientific">Bernardetia litoralis (strain ATCC 23117 / DSM 6794 / NBRC 15988 / NCIMB 1366 / Fx l1 / Sio-4)</name>
    <name type="common">Flexibacter litoralis</name>
    <dbReference type="NCBI Taxonomy" id="880071"/>
    <lineage>
        <taxon>Bacteria</taxon>
        <taxon>Pseudomonadati</taxon>
        <taxon>Bacteroidota</taxon>
        <taxon>Cytophagia</taxon>
        <taxon>Cytophagales</taxon>
        <taxon>Bernardetiaceae</taxon>
        <taxon>Bernardetia</taxon>
    </lineage>
</organism>
<proteinExistence type="predicted"/>
<dbReference type="EMBL" id="CP003345">
    <property type="protein sequence ID" value="AFM04786.1"/>
    <property type="molecule type" value="Genomic_DNA"/>
</dbReference>
<dbReference type="AlphaFoldDB" id="I4ALF1"/>
<dbReference type="PATRIC" id="fig|880071.3.peg.2405"/>
<protein>
    <recommendedName>
        <fullName evidence="4">Lipoprotein</fullName>
    </recommendedName>
</protein>
<dbReference type="HOGENOM" id="CLU_1584042_0_0_10"/>
<dbReference type="PROSITE" id="PS51257">
    <property type="entry name" value="PROKAR_LIPOPROTEIN"/>
    <property type="match status" value="1"/>
</dbReference>
<name>I4ALF1_BERLS</name>
<dbReference type="Proteomes" id="UP000006054">
    <property type="component" value="Chromosome"/>
</dbReference>
<feature type="signal peptide" evidence="1">
    <location>
        <begin position="1"/>
        <end position="20"/>
    </location>
</feature>
<evidence type="ECO:0000313" key="3">
    <source>
        <dbReference type="Proteomes" id="UP000006054"/>
    </source>
</evidence>
<accession>I4ALF1</accession>
<reference evidence="3" key="1">
    <citation type="submission" date="2012-06" db="EMBL/GenBank/DDBJ databases">
        <title>The complete genome of Flexibacter litoralis DSM 6794.</title>
        <authorList>
            <person name="Lucas S."/>
            <person name="Copeland A."/>
            <person name="Lapidus A."/>
            <person name="Glavina del Rio T."/>
            <person name="Dalin E."/>
            <person name="Tice H."/>
            <person name="Bruce D."/>
            <person name="Goodwin L."/>
            <person name="Pitluck S."/>
            <person name="Peters L."/>
            <person name="Ovchinnikova G."/>
            <person name="Lu M."/>
            <person name="Kyrpides N."/>
            <person name="Mavromatis K."/>
            <person name="Ivanova N."/>
            <person name="Brettin T."/>
            <person name="Detter J.C."/>
            <person name="Han C."/>
            <person name="Larimer F."/>
            <person name="Land M."/>
            <person name="Hauser L."/>
            <person name="Markowitz V."/>
            <person name="Cheng J.-F."/>
            <person name="Hugenholtz P."/>
            <person name="Woyke T."/>
            <person name="Wu D."/>
            <person name="Spring S."/>
            <person name="Lang E."/>
            <person name="Kopitz M."/>
            <person name="Brambilla E."/>
            <person name="Klenk H.-P."/>
            <person name="Eisen J.A."/>
        </authorList>
    </citation>
    <scope>NUCLEOTIDE SEQUENCE [LARGE SCALE GENOMIC DNA]</scope>
    <source>
        <strain evidence="3">ATCC 23117 / DSM 6794 / NBRC 15988 / NCIMB 1366 / Sio-4</strain>
    </source>
</reference>
<dbReference type="RefSeq" id="WP_014798223.1">
    <property type="nucleotide sequence ID" value="NC_018018.1"/>
</dbReference>
<keyword evidence="3" id="KW-1185">Reference proteome</keyword>
<sequence length="168" mass="19706" precursor="true">MKLFSLLIFGLCLLFSCNYSSEKNSISQKLEAELFYPIDSLENQEVKNKLRKICSTIETQNWNEFISLCDSTNYSAQIEDLGMNDEQYIYEIFNLKLEPKGNYEEHHYQTLLSIFEVNFIDYSQSTNPNTISFRFRGNIVTYKKQKIPFSIQLQKDNDNDFKIVGGWG</sequence>
<gene>
    <name evidence="2" type="ordered locus">Fleli_2419</name>
</gene>
<evidence type="ECO:0008006" key="4">
    <source>
        <dbReference type="Google" id="ProtNLM"/>
    </source>
</evidence>